<dbReference type="InterPro" id="IPR050904">
    <property type="entry name" value="Adhesion/Biosynth-related"/>
</dbReference>
<accession>A0A9P9BUL3</accession>
<feature type="domain" description="FAS1" evidence="1">
    <location>
        <begin position="22"/>
        <end position="170"/>
    </location>
</feature>
<dbReference type="InterPro" id="IPR036378">
    <property type="entry name" value="FAS1_dom_sf"/>
</dbReference>
<dbReference type="GeneID" id="70181230"/>
<feature type="domain" description="FAS1" evidence="1">
    <location>
        <begin position="165"/>
        <end position="299"/>
    </location>
</feature>
<dbReference type="SUPFAM" id="SSF82153">
    <property type="entry name" value="FAS1 domain"/>
    <property type="match status" value="2"/>
</dbReference>
<dbReference type="Gene3D" id="2.30.180.10">
    <property type="entry name" value="FAS1 domain"/>
    <property type="match status" value="2"/>
</dbReference>
<dbReference type="PANTHER" id="PTHR10900:SF77">
    <property type="entry name" value="FI19380P1"/>
    <property type="match status" value="1"/>
</dbReference>
<reference evidence="2" key="1">
    <citation type="journal article" date="2021" name="Nat. Commun.">
        <title>Genetic determinants of endophytism in the Arabidopsis root mycobiome.</title>
        <authorList>
            <person name="Mesny F."/>
            <person name="Miyauchi S."/>
            <person name="Thiergart T."/>
            <person name="Pickel B."/>
            <person name="Atanasova L."/>
            <person name="Karlsson M."/>
            <person name="Huettel B."/>
            <person name="Barry K.W."/>
            <person name="Haridas S."/>
            <person name="Chen C."/>
            <person name="Bauer D."/>
            <person name="Andreopoulos W."/>
            <person name="Pangilinan J."/>
            <person name="LaButti K."/>
            <person name="Riley R."/>
            <person name="Lipzen A."/>
            <person name="Clum A."/>
            <person name="Drula E."/>
            <person name="Henrissat B."/>
            <person name="Kohler A."/>
            <person name="Grigoriev I.V."/>
            <person name="Martin F.M."/>
            <person name="Hacquard S."/>
        </authorList>
    </citation>
    <scope>NUCLEOTIDE SEQUENCE</scope>
    <source>
        <strain evidence="2">MPI-CAGE-CH-0230</strain>
    </source>
</reference>
<dbReference type="OrthoDB" id="286301at2759"/>
<dbReference type="AlphaFoldDB" id="A0A9P9BUL3"/>
<dbReference type="PROSITE" id="PS50213">
    <property type="entry name" value="FAS1"/>
    <property type="match status" value="2"/>
</dbReference>
<dbReference type="EMBL" id="JAGTJQ010000005">
    <property type="protein sequence ID" value="KAH7031564.1"/>
    <property type="molecule type" value="Genomic_DNA"/>
</dbReference>
<dbReference type="RefSeq" id="XP_046013244.1">
    <property type="nucleotide sequence ID" value="XM_046151684.1"/>
</dbReference>
<organism evidence="2 3">
    <name type="scientific">Microdochium trichocladiopsis</name>
    <dbReference type="NCBI Taxonomy" id="1682393"/>
    <lineage>
        <taxon>Eukaryota</taxon>
        <taxon>Fungi</taxon>
        <taxon>Dikarya</taxon>
        <taxon>Ascomycota</taxon>
        <taxon>Pezizomycotina</taxon>
        <taxon>Sordariomycetes</taxon>
        <taxon>Xylariomycetidae</taxon>
        <taxon>Xylariales</taxon>
        <taxon>Microdochiaceae</taxon>
        <taxon>Microdochium</taxon>
    </lineage>
</organism>
<evidence type="ECO:0000259" key="1">
    <source>
        <dbReference type="PROSITE" id="PS50213"/>
    </source>
</evidence>
<dbReference type="PANTHER" id="PTHR10900">
    <property type="entry name" value="PERIOSTIN-RELATED"/>
    <property type="match status" value="1"/>
</dbReference>
<keyword evidence="3" id="KW-1185">Reference proteome</keyword>
<gene>
    <name evidence="2" type="ORF">B0I36DRAFT_289696</name>
</gene>
<dbReference type="GO" id="GO:0000329">
    <property type="term" value="C:fungal-type vacuole membrane"/>
    <property type="evidence" value="ECO:0007669"/>
    <property type="project" value="TreeGrafter"/>
</dbReference>
<evidence type="ECO:0000313" key="2">
    <source>
        <dbReference type="EMBL" id="KAH7031564.1"/>
    </source>
</evidence>
<name>A0A9P9BUL3_9PEZI</name>
<dbReference type="Pfam" id="PF02469">
    <property type="entry name" value="Fasciclin"/>
    <property type="match status" value="2"/>
</dbReference>
<dbReference type="GO" id="GO:0016236">
    <property type="term" value="P:macroautophagy"/>
    <property type="evidence" value="ECO:0007669"/>
    <property type="project" value="TreeGrafter"/>
</dbReference>
<proteinExistence type="predicted"/>
<dbReference type="SMART" id="SM00554">
    <property type="entry name" value="FAS1"/>
    <property type="match status" value="2"/>
</dbReference>
<protein>
    <submittedName>
        <fullName evidence="2">FAS1 domain-containing protein</fullName>
    </submittedName>
</protein>
<dbReference type="Proteomes" id="UP000756346">
    <property type="component" value="Unassembled WGS sequence"/>
</dbReference>
<sequence>MQLRRIFPIGLVGVAAGQSGSPNLLTALQPQNVQLSPLNGLIQNSTGLTQQFSQLTNVTLLAPSNDAIQKILAGPLAPELSQPGVFQLLVNYLTLNGTYYASNFTQNMPMFIPTHLTNPMFDLVDGGQRVEILASGGNITAFSALKQPSNFVTTNVNFTGGTIHIIDTVTVVPLNTSYTLGALNLTAAAGAIQFAGLITTADTMPDITIFVPNNAAFAAVASVFSNLSMAQVAQGLKDHAIPGFVGPSSTFTNGTLTTVAGGSVNITVIGSTVFVNDAKVIIPDILVRNGVIHVIDQVLNPGQTGSNPQINASTTTMAWTSASSGTAGIPFTSGVAVPGSIVPTNTGSPVATTIPMAPANPIKTGVVVAAALFGGAAIMMNL</sequence>
<evidence type="ECO:0000313" key="3">
    <source>
        <dbReference type="Proteomes" id="UP000756346"/>
    </source>
</evidence>
<dbReference type="InterPro" id="IPR000782">
    <property type="entry name" value="FAS1_domain"/>
</dbReference>
<comment type="caution">
    <text evidence="2">The sequence shown here is derived from an EMBL/GenBank/DDBJ whole genome shotgun (WGS) entry which is preliminary data.</text>
</comment>